<evidence type="ECO:0000313" key="6">
    <source>
        <dbReference type="EMBL" id="MDF3872325.1"/>
    </source>
</evidence>
<keyword evidence="3" id="KW-1133">Transmembrane helix</keyword>
<dbReference type="GO" id="GO:0007165">
    <property type="term" value="P:signal transduction"/>
    <property type="evidence" value="ECO:0007669"/>
    <property type="project" value="InterPro"/>
</dbReference>
<keyword evidence="6" id="KW-0808">Transferase</keyword>
<comment type="subcellular location">
    <subcellularLocation>
        <location evidence="2">Cell inner membrane</location>
    </subcellularLocation>
</comment>
<evidence type="ECO:0000256" key="2">
    <source>
        <dbReference type="ARBA" id="ARBA00004533"/>
    </source>
</evidence>
<dbReference type="SUPFAM" id="SSF55073">
    <property type="entry name" value="Nucleotide cyclase"/>
    <property type="match status" value="1"/>
</dbReference>
<feature type="domain" description="HAMP" evidence="4">
    <location>
        <begin position="182"/>
        <end position="235"/>
    </location>
</feature>
<dbReference type="PROSITE" id="PS50887">
    <property type="entry name" value="GGDEF"/>
    <property type="match status" value="1"/>
</dbReference>
<dbReference type="NCBIfam" id="TIGR00254">
    <property type="entry name" value="GGDEF"/>
    <property type="match status" value="1"/>
</dbReference>
<dbReference type="InterPro" id="IPR043128">
    <property type="entry name" value="Rev_trsase/Diguanyl_cyclase"/>
</dbReference>
<dbReference type="EC" id="2.7.7.65" evidence="6"/>
<evidence type="ECO:0000259" key="5">
    <source>
        <dbReference type="PROSITE" id="PS50887"/>
    </source>
</evidence>
<reference evidence="6" key="1">
    <citation type="submission" date="2023-03" db="EMBL/GenBank/DDBJ databases">
        <title>Draft assemblies of triclosan tolerant bacteria isolated from returned activated sludge.</title>
        <authorList>
            <person name="Van Hamelsveld S."/>
        </authorList>
    </citation>
    <scope>NUCLEOTIDE SEQUENCE</scope>
    <source>
        <strain evidence="6">GW210012_S60</strain>
    </source>
</reference>
<dbReference type="PANTHER" id="PTHR46663">
    <property type="entry name" value="DIGUANYLATE CYCLASE DGCT-RELATED"/>
    <property type="match status" value="1"/>
</dbReference>
<sequence length="423" mass="46346">MKPTRKQSVRPTLRSVLGRGHLSVALLAVGLAGISLTLLGVLALRVYANHNLHLIARSINYTVEAAVVFDDSAAANESLALIASREEVAEAKVFNDEGELLAHWQRADTGMLAKLEVQVATALLDEPVNLPILHQQQQVGHIELVGQGRSLLLFLLSGLAGILFCTVLSALAAQYLSRRLLSDIVRPLRGLASVAHAARRERSFDRRVPEAPIAELNELGNDFNALLDELEVWHSHLQNENQTLAHQASHDSLTGLPNRAFFEGRLNRSVRNAARQQDHLALLFLDSDHFKQINDTLGHAVGDEVLISVADRVRAQLREHDLVARLGGDEFAVLLTPLQSREDAELIAEKIVASMKLPVQLDSGRSIATSLSVGIAYYPDDGADPASLLNAADAAMYQAKRKRRGHWQVAQTERSANEIKNRS</sequence>
<proteinExistence type="predicted"/>
<comment type="cofactor">
    <cofactor evidence="1">
        <name>Mg(2+)</name>
        <dbReference type="ChEBI" id="CHEBI:18420"/>
    </cofactor>
</comment>
<evidence type="ECO:0000256" key="1">
    <source>
        <dbReference type="ARBA" id="ARBA00001946"/>
    </source>
</evidence>
<dbReference type="PANTHER" id="PTHR46663:SF2">
    <property type="entry name" value="GGDEF DOMAIN-CONTAINING PROTEIN"/>
    <property type="match status" value="1"/>
</dbReference>
<feature type="transmembrane region" description="Helical" evidence="3">
    <location>
        <begin position="151"/>
        <end position="176"/>
    </location>
</feature>
<gene>
    <name evidence="6" type="ORF">P3W50_17895</name>
</gene>
<dbReference type="InterPro" id="IPR029787">
    <property type="entry name" value="Nucleotide_cyclase"/>
</dbReference>
<feature type="transmembrane region" description="Helical" evidence="3">
    <location>
        <begin position="21"/>
        <end position="44"/>
    </location>
</feature>
<dbReference type="SMART" id="SM00267">
    <property type="entry name" value="GGDEF"/>
    <property type="match status" value="1"/>
</dbReference>
<protein>
    <submittedName>
        <fullName evidence="6">Diguanylate cyclase</fullName>
        <ecNumber evidence="6">2.7.7.65</ecNumber>
    </submittedName>
</protein>
<dbReference type="Proteomes" id="UP001217741">
    <property type="component" value="Unassembled WGS sequence"/>
</dbReference>
<dbReference type="InterPro" id="IPR003660">
    <property type="entry name" value="HAMP_dom"/>
</dbReference>
<dbReference type="EMBL" id="JARJLO010000275">
    <property type="protein sequence ID" value="MDF3872325.1"/>
    <property type="molecule type" value="Genomic_DNA"/>
</dbReference>
<dbReference type="InterPro" id="IPR000160">
    <property type="entry name" value="GGDEF_dom"/>
</dbReference>
<keyword evidence="3" id="KW-0472">Membrane</keyword>
<keyword evidence="6" id="KW-0548">Nucleotidyltransferase</keyword>
<dbReference type="Gene3D" id="3.30.70.270">
    <property type="match status" value="1"/>
</dbReference>
<dbReference type="GO" id="GO:0005886">
    <property type="term" value="C:plasma membrane"/>
    <property type="evidence" value="ECO:0007669"/>
    <property type="project" value="UniProtKB-SubCell"/>
</dbReference>
<feature type="domain" description="GGDEF" evidence="5">
    <location>
        <begin position="278"/>
        <end position="412"/>
    </location>
</feature>
<dbReference type="InterPro" id="IPR052163">
    <property type="entry name" value="DGC-Regulatory_Protein"/>
</dbReference>
<evidence type="ECO:0000256" key="3">
    <source>
        <dbReference type="SAM" id="Phobius"/>
    </source>
</evidence>
<dbReference type="CDD" id="cd01949">
    <property type="entry name" value="GGDEF"/>
    <property type="match status" value="1"/>
</dbReference>
<keyword evidence="3" id="KW-0812">Transmembrane</keyword>
<dbReference type="CDD" id="cd06225">
    <property type="entry name" value="HAMP"/>
    <property type="match status" value="1"/>
</dbReference>
<dbReference type="Pfam" id="PF17152">
    <property type="entry name" value="CHASE8"/>
    <property type="match status" value="1"/>
</dbReference>
<organism evidence="6 7">
    <name type="scientific">Pseudomonas putida</name>
    <name type="common">Arthrobacter siderocapsulatus</name>
    <dbReference type="NCBI Taxonomy" id="303"/>
    <lineage>
        <taxon>Bacteria</taxon>
        <taxon>Pseudomonadati</taxon>
        <taxon>Pseudomonadota</taxon>
        <taxon>Gammaproteobacteria</taxon>
        <taxon>Pseudomonadales</taxon>
        <taxon>Pseudomonadaceae</taxon>
        <taxon>Pseudomonas</taxon>
    </lineage>
</organism>
<accession>A0AAW6PRU3</accession>
<dbReference type="PROSITE" id="PS50885">
    <property type="entry name" value="HAMP"/>
    <property type="match status" value="1"/>
</dbReference>
<name>A0AAW6PRU3_PSEPU</name>
<dbReference type="FunFam" id="3.30.70.270:FF:000001">
    <property type="entry name" value="Diguanylate cyclase domain protein"/>
    <property type="match status" value="1"/>
</dbReference>
<dbReference type="AlphaFoldDB" id="A0AAW6PRU3"/>
<dbReference type="InterPro" id="IPR033417">
    <property type="entry name" value="CHASE8"/>
</dbReference>
<dbReference type="Pfam" id="PF00990">
    <property type="entry name" value="GGDEF"/>
    <property type="match status" value="1"/>
</dbReference>
<dbReference type="RefSeq" id="WP_197863114.1">
    <property type="nucleotide sequence ID" value="NZ_BQII01000018.1"/>
</dbReference>
<dbReference type="GO" id="GO:0052621">
    <property type="term" value="F:diguanylate cyclase activity"/>
    <property type="evidence" value="ECO:0007669"/>
    <property type="project" value="UniProtKB-EC"/>
</dbReference>
<evidence type="ECO:0000313" key="7">
    <source>
        <dbReference type="Proteomes" id="UP001217741"/>
    </source>
</evidence>
<evidence type="ECO:0000259" key="4">
    <source>
        <dbReference type="PROSITE" id="PS50885"/>
    </source>
</evidence>
<comment type="caution">
    <text evidence="6">The sequence shown here is derived from an EMBL/GenBank/DDBJ whole genome shotgun (WGS) entry which is preliminary data.</text>
</comment>